<dbReference type="AlphaFoldDB" id="A0A9N9XKM7"/>
<dbReference type="InterPro" id="IPR050910">
    <property type="entry name" value="JMJD6_ArgDemeth/LysHydrox"/>
</dbReference>
<dbReference type="SUPFAM" id="SSF51197">
    <property type="entry name" value="Clavaminate synthase-like"/>
    <property type="match status" value="1"/>
</dbReference>
<keyword evidence="1" id="KW-0812">Transmembrane</keyword>
<organism evidence="3 4">
    <name type="scientific">Phyllotreta striolata</name>
    <name type="common">Striped flea beetle</name>
    <name type="synonym">Crioceris striolata</name>
    <dbReference type="NCBI Taxonomy" id="444603"/>
    <lineage>
        <taxon>Eukaryota</taxon>
        <taxon>Metazoa</taxon>
        <taxon>Ecdysozoa</taxon>
        <taxon>Arthropoda</taxon>
        <taxon>Hexapoda</taxon>
        <taxon>Insecta</taxon>
        <taxon>Pterygota</taxon>
        <taxon>Neoptera</taxon>
        <taxon>Endopterygota</taxon>
        <taxon>Coleoptera</taxon>
        <taxon>Polyphaga</taxon>
        <taxon>Cucujiformia</taxon>
        <taxon>Chrysomeloidea</taxon>
        <taxon>Chrysomelidae</taxon>
        <taxon>Galerucinae</taxon>
        <taxon>Alticini</taxon>
        <taxon>Phyllotreta</taxon>
    </lineage>
</organism>
<dbReference type="PANTHER" id="PTHR12480">
    <property type="entry name" value="ARGININE DEMETHYLASE AND LYSYL-HYDROXYLASE JMJD"/>
    <property type="match status" value="1"/>
</dbReference>
<feature type="transmembrane region" description="Helical" evidence="1">
    <location>
        <begin position="69"/>
        <end position="88"/>
    </location>
</feature>
<dbReference type="Proteomes" id="UP001153712">
    <property type="component" value="Chromosome 11"/>
</dbReference>
<evidence type="ECO:0000259" key="2">
    <source>
        <dbReference type="Pfam" id="PF13621"/>
    </source>
</evidence>
<proteinExistence type="predicted"/>
<evidence type="ECO:0000313" key="4">
    <source>
        <dbReference type="Proteomes" id="UP001153712"/>
    </source>
</evidence>
<dbReference type="Pfam" id="PF13621">
    <property type="entry name" value="Cupin_8"/>
    <property type="match status" value="1"/>
</dbReference>
<dbReference type="OrthoDB" id="47883at2759"/>
<dbReference type="EMBL" id="OU900104">
    <property type="protein sequence ID" value="CAG9856104.1"/>
    <property type="molecule type" value="Genomic_DNA"/>
</dbReference>
<feature type="transmembrane region" description="Helical" evidence="1">
    <location>
        <begin position="42"/>
        <end position="62"/>
    </location>
</feature>
<dbReference type="GO" id="GO:0016706">
    <property type="term" value="F:2-oxoglutarate-dependent dioxygenase activity"/>
    <property type="evidence" value="ECO:0007669"/>
    <property type="project" value="TreeGrafter"/>
</dbReference>
<accession>A0A9N9XKM7</accession>
<feature type="domain" description="Cupin-like" evidence="2">
    <location>
        <begin position="115"/>
        <end position="277"/>
    </location>
</feature>
<gene>
    <name evidence="3" type="ORF">PHYEVI_LOCUS2531</name>
</gene>
<sequence length="325" mass="37604">MSTPNSKRNDVSKLKKSFCNLNKVYMSLGCSLNELEHSTFGLSLYKIISVLSFAIILTSVLLEQGYITFLINYIFGVRCIVPNNYFIWEATRPISDCNFCVNVSKPVVLPNSTRELFSPYSYGSQPIVIKGAFLHWPAMRIFSLEYFQDLYNRTDGSIRSVDEECQFLHFKSDFISLKDVLSMSKERSLNDPKEKSWYVGWGNCHPTVLEEMRNHYPKPHFLPEDSEIPSKEYIFMGYDDGATLHLDFINRLMWQAQLKGTKHWYLHPPPECEHVCKSLEFSVEPGDAGECILLPEYSILIIPLFNFNWLISVGRYESVVSRDNH</sequence>
<dbReference type="InterPro" id="IPR041667">
    <property type="entry name" value="Cupin_8"/>
</dbReference>
<reference evidence="3" key="1">
    <citation type="submission" date="2022-01" db="EMBL/GenBank/DDBJ databases">
        <authorList>
            <person name="King R."/>
        </authorList>
    </citation>
    <scope>NUCLEOTIDE SEQUENCE</scope>
</reference>
<keyword evidence="4" id="KW-1185">Reference proteome</keyword>
<name>A0A9N9XKM7_PHYSR</name>
<protein>
    <recommendedName>
        <fullName evidence="2">Cupin-like domain-containing protein</fullName>
    </recommendedName>
</protein>
<keyword evidence="1" id="KW-1133">Transmembrane helix</keyword>
<evidence type="ECO:0000256" key="1">
    <source>
        <dbReference type="SAM" id="Phobius"/>
    </source>
</evidence>
<evidence type="ECO:0000313" key="3">
    <source>
        <dbReference type="EMBL" id="CAG9856104.1"/>
    </source>
</evidence>
<dbReference type="PANTHER" id="PTHR12480:SF13">
    <property type="entry name" value="LD14533P"/>
    <property type="match status" value="1"/>
</dbReference>
<keyword evidence="1" id="KW-0472">Membrane</keyword>
<dbReference type="Gene3D" id="2.60.120.650">
    <property type="entry name" value="Cupin"/>
    <property type="match status" value="1"/>
</dbReference>